<feature type="transmembrane region" description="Helical" evidence="1">
    <location>
        <begin position="359"/>
        <end position="379"/>
    </location>
</feature>
<dbReference type="SUPFAM" id="SSF82693">
    <property type="entry name" value="Multidrug efflux transporter AcrB pore domain, PN1, PN2, PC1 and PC2 subdomains"/>
    <property type="match status" value="3"/>
</dbReference>
<dbReference type="PANTHER" id="PTHR32063:SF33">
    <property type="entry name" value="RND SUPERFAMILY EFFLUX PUMP PERMEASE COMPONENT"/>
    <property type="match status" value="1"/>
</dbReference>
<dbReference type="InterPro" id="IPR001036">
    <property type="entry name" value="Acrflvin-R"/>
</dbReference>
<feature type="transmembrane region" description="Helical" evidence="1">
    <location>
        <begin position="862"/>
        <end position="881"/>
    </location>
</feature>
<dbReference type="Proteomes" id="UP000297693">
    <property type="component" value="Unassembled WGS sequence"/>
</dbReference>
<organism evidence="2 3">
    <name type="scientific">Leptospira ognonensis</name>
    <dbReference type="NCBI Taxonomy" id="2484945"/>
    <lineage>
        <taxon>Bacteria</taxon>
        <taxon>Pseudomonadati</taxon>
        <taxon>Spirochaetota</taxon>
        <taxon>Spirochaetia</taxon>
        <taxon>Leptospirales</taxon>
        <taxon>Leptospiraceae</taxon>
        <taxon>Leptospira</taxon>
    </lineage>
</organism>
<feature type="transmembrane region" description="Helical" evidence="1">
    <location>
        <begin position="426"/>
        <end position="446"/>
    </location>
</feature>
<dbReference type="GO" id="GO:0005886">
    <property type="term" value="C:plasma membrane"/>
    <property type="evidence" value="ECO:0007669"/>
    <property type="project" value="TreeGrafter"/>
</dbReference>
<dbReference type="Gene3D" id="3.30.70.1320">
    <property type="entry name" value="Multidrug efflux transporter AcrB pore domain like"/>
    <property type="match status" value="1"/>
</dbReference>
<feature type="transmembrane region" description="Helical" evidence="1">
    <location>
        <begin position="12"/>
        <end position="30"/>
    </location>
</feature>
<dbReference type="PANTHER" id="PTHR32063">
    <property type="match status" value="1"/>
</dbReference>
<comment type="caution">
    <text evidence="2">The sequence shown here is derived from an EMBL/GenBank/DDBJ whole genome shotgun (WGS) entry which is preliminary data.</text>
</comment>
<keyword evidence="1" id="KW-0812">Transmembrane</keyword>
<feature type="transmembrane region" description="Helical" evidence="1">
    <location>
        <begin position="970"/>
        <end position="989"/>
    </location>
</feature>
<keyword evidence="3" id="KW-1185">Reference proteome</keyword>
<dbReference type="Gene3D" id="3.30.70.1440">
    <property type="entry name" value="Multidrug efflux transporter AcrB pore domain"/>
    <property type="match status" value="1"/>
</dbReference>
<dbReference type="Pfam" id="PF00873">
    <property type="entry name" value="ACR_tran"/>
    <property type="match status" value="1"/>
</dbReference>
<proteinExistence type="predicted"/>
<dbReference type="EMBL" id="RQGD01000034">
    <property type="protein sequence ID" value="TGL58193.1"/>
    <property type="molecule type" value="Genomic_DNA"/>
</dbReference>
<feature type="transmembrane region" description="Helical" evidence="1">
    <location>
        <begin position="385"/>
        <end position="405"/>
    </location>
</feature>
<feature type="transmembrane region" description="Helical" evidence="1">
    <location>
        <begin position="1001"/>
        <end position="1023"/>
    </location>
</feature>
<evidence type="ECO:0000313" key="2">
    <source>
        <dbReference type="EMBL" id="TGL58193.1"/>
    </source>
</evidence>
<dbReference type="InterPro" id="IPR027463">
    <property type="entry name" value="AcrB_DN_DC_subdom"/>
</dbReference>
<dbReference type="Gene3D" id="1.20.1640.10">
    <property type="entry name" value="Multidrug efflux transporter AcrB transmembrane domain"/>
    <property type="match status" value="2"/>
</dbReference>
<dbReference type="SUPFAM" id="SSF82866">
    <property type="entry name" value="Multidrug efflux transporter AcrB transmembrane domain"/>
    <property type="match status" value="2"/>
</dbReference>
<dbReference type="SUPFAM" id="SSF82714">
    <property type="entry name" value="Multidrug efflux transporter AcrB TolC docking domain, DN and DC subdomains"/>
    <property type="match status" value="2"/>
</dbReference>
<dbReference type="Gene3D" id="3.30.70.1430">
    <property type="entry name" value="Multidrug efflux transporter AcrB pore domain"/>
    <property type="match status" value="2"/>
</dbReference>
<keyword evidence="1" id="KW-1133">Transmembrane helix</keyword>
<gene>
    <name evidence="2" type="ORF">EHQ58_12505</name>
</gene>
<feature type="transmembrane region" description="Helical" evidence="1">
    <location>
        <begin position="912"/>
        <end position="932"/>
    </location>
</feature>
<dbReference type="RefSeq" id="WP_135624212.1">
    <property type="nucleotide sequence ID" value="NZ_RQGD01000034.1"/>
</dbReference>
<feature type="transmembrane region" description="Helical" evidence="1">
    <location>
        <begin position="331"/>
        <end position="352"/>
    </location>
</feature>
<keyword evidence="1" id="KW-0472">Membrane</keyword>
<dbReference type="OrthoDB" id="5287122at2"/>
<evidence type="ECO:0000313" key="3">
    <source>
        <dbReference type="Proteomes" id="UP000297693"/>
    </source>
</evidence>
<evidence type="ECO:0000256" key="1">
    <source>
        <dbReference type="SAM" id="Phobius"/>
    </source>
</evidence>
<dbReference type="Gene3D" id="3.30.2090.10">
    <property type="entry name" value="Multidrug efflux transporter AcrB TolC docking domain, DN and DC subdomains"/>
    <property type="match status" value="2"/>
</dbReference>
<feature type="transmembrane region" description="Helical" evidence="1">
    <location>
        <begin position="524"/>
        <end position="541"/>
    </location>
</feature>
<accession>A0A4V3JR16</accession>
<dbReference type="PRINTS" id="PR00702">
    <property type="entry name" value="ACRIFLAVINRP"/>
</dbReference>
<feature type="transmembrane region" description="Helical" evidence="1">
    <location>
        <begin position="888"/>
        <end position="906"/>
    </location>
</feature>
<name>A0A4V3JR16_9LEPT</name>
<dbReference type="AlphaFoldDB" id="A0A4V3JR16"/>
<dbReference type="GO" id="GO:0042910">
    <property type="term" value="F:xenobiotic transmembrane transporter activity"/>
    <property type="evidence" value="ECO:0007669"/>
    <property type="project" value="TreeGrafter"/>
</dbReference>
<sequence>MRYLIQFFLKRSLLVNVILVFIVLIAWSSISRMNRNKFPEVDLGKMIITTKYPGASPSDVEQNVTRLIEDELKSVKGIDKFTSISAENVSIITVDIDINFPNPDEVKDEVRRAVDKVSSLPTEVKESPNIRDLKSTEAPVLTVGISGDVEYSELRRIAKIMEKDIKHIKGVSYVDKYAFRDKEFEVDLDPIKLKAYYVALNDVLVALNKRNIRATGGNIESFNTQRNILTLSQFDSIEDVKNVIVRSEFGGGLVRVRDIGIVRESFEDEKMRTIFNGKSGIMLVIKKASNADIIRVVDTIKDYLKEKQTVLPAGIVLTPVNDDTRVVRNRLAVVTSNAYLGFALVIIILVIFLDLKSSFLVALSIPVSLAITFIIMKWTNSDINSVSLAAMIIALGMIVDQSIVVTENSIFYKAKGFSKLEAITEGTLEVVIPVFASVLTTVLSFGPMLTMSGTLGRFVYVIPVVVIASLVGSLFNSWFVLPNHLTHIFNDGEIKKIENWQDRFFNRISLPYAKAMQSILKYKYLTILFTIFLLIFTLYWGKNKVIFNLFPPDGADTFFVYLEMPSESTFDATESVIKKIEAEILKLPKEEVSFYLSKIGTQSTQELAAPVGGDKHLAYAQVTLVPSSERKREAQMVMDELKGKIDLSVKGYKELTYDLQKPGPPAGKPIEIHVHSDNDGLRSDFVSRIVEDLKVMDGVFDVTTNYKIGREEYKLDIDYVRLATVGLNVQEVASTLRIAFDGVRATSIVKNNEEIDIRVRFPESARREITNVLGLEVRNREGRLVPIRSFASLSKVKAESSIYHTDGDITTTITARSKVTVQPQKVIDSILTKYANELKANQEVRLTYGGEAEKTKESVKSLLIAFIGGIIAIYLVIALLFNSLTQPILVLLAIPFGLIGVIWAFYFHDRPFSFLGLIGVIGLSGIVVNNSIMMVEFINKIVDDNHGEKFSSDKIIPQIIEGAVRRLRPIVITTGTTVLGLMPTAYGIGGSDRFIEPMVIALSYGIIASTLITLILIPAFYLANLEGIYYIRKGFKVSISIFLHSFRSLRRGRA</sequence>
<protein>
    <submittedName>
        <fullName evidence="2">Efflux RND transporter permease subunit</fullName>
    </submittedName>
</protein>
<reference evidence="2" key="1">
    <citation type="journal article" date="2019" name="PLoS Negl. Trop. Dis.">
        <title>Revisiting the worldwide diversity of Leptospira species in the environment.</title>
        <authorList>
            <person name="Vincent A.T."/>
            <person name="Schiettekatte O."/>
            <person name="Bourhy P."/>
            <person name="Veyrier F.J."/>
            <person name="Picardeau M."/>
        </authorList>
    </citation>
    <scope>NUCLEOTIDE SEQUENCE [LARGE SCALE GENOMIC DNA]</scope>
    <source>
        <strain evidence="2">201702476</strain>
    </source>
</reference>
<feature type="transmembrane region" description="Helical" evidence="1">
    <location>
        <begin position="458"/>
        <end position="481"/>
    </location>
</feature>